<dbReference type="EMBL" id="KB908814">
    <property type="protein sequence ID" value="EOA84347.1"/>
    <property type="molecule type" value="Genomic_DNA"/>
</dbReference>
<gene>
    <name evidence="2" type="ORF">SETTUDRAFT_21700</name>
</gene>
<evidence type="ECO:0000256" key="1">
    <source>
        <dbReference type="SAM" id="MobiDB-lite"/>
    </source>
</evidence>
<dbReference type="OrthoDB" id="3682439at2759"/>
<feature type="region of interest" description="Disordered" evidence="1">
    <location>
        <begin position="85"/>
        <end position="144"/>
    </location>
</feature>
<dbReference type="RefSeq" id="XP_008028056.1">
    <property type="nucleotide sequence ID" value="XM_008029865.1"/>
</dbReference>
<dbReference type="Pfam" id="PF26639">
    <property type="entry name" value="Het-6_barrel"/>
    <property type="match status" value="1"/>
</dbReference>
<dbReference type="AlphaFoldDB" id="R0K7R7"/>
<keyword evidence="3" id="KW-1185">Reference proteome</keyword>
<organism evidence="2 3">
    <name type="scientific">Exserohilum turcicum (strain 28A)</name>
    <name type="common">Northern leaf blight fungus</name>
    <name type="synonym">Setosphaeria turcica</name>
    <dbReference type="NCBI Taxonomy" id="671987"/>
    <lineage>
        <taxon>Eukaryota</taxon>
        <taxon>Fungi</taxon>
        <taxon>Dikarya</taxon>
        <taxon>Ascomycota</taxon>
        <taxon>Pezizomycotina</taxon>
        <taxon>Dothideomycetes</taxon>
        <taxon>Pleosporomycetidae</taxon>
        <taxon>Pleosporales</taxon>
        <taxon>Pleosporineae</taxon>
        <taxon>Pleosporaceae</taxon>
        <taxon>Exserohilum</taxon>
    </lineage>
</organism>
<proteinExistence type="predicted"/>
<name>R0K7R7_EXST2</name>
<reference evidence="2 3" key="1">
    <citation type="journal article" date="2012" name="PLoS Pathog.">
        <title>Diverse lifestyles and strategies of plant pathogenesis encoded in the genomes of eighteen Dothideomycetes fungi.</title>
        <authorList>
            <person name="Ohm R.A."/>
            <person name="Feau N."/>
            <person name="Henrissat B."/>
            <person name="Schoch C.L."/>
            <person name="Horwitz B.A."/>
            <person name="Barry K.W."/>
            <person name="Condon B.J."/>
            <person name="Copeland A.C."/>
            <person name="Dhillon B."/>
            <person name="Glaser F."/>
            <person name="Hesse C.N."/>
            <person name="Kosti I."/>
            <person name="LaButti K."/>
            <person name="Lindquist E.A."/>
            <person name="Lucas S."/>
            <person name="Salamov A.A."/>
            <person name="Bradshaw R.E."/>
            <person name="Ciuffetti L."/>
            <person name="Hamelin R.C."/>
            <person name="Kema G.H.J."/>
            <person name="Lawrence C."/>
            <person name="Scott J.A."/>
            <person name="Spatafora J.W."/>
            <person name="Turgeon B.G."/>
            <person name="de Wit P.J.G.M."/>
            <person name="Zhong S."/>
            <person name="Goodwin S.B."/>
            <person name="Grigoriev I.V."/>
        </authorList>
    </citation>
    <scope>NUCLEOTIDE SEQUENCE [LARGE SCALE GENOMIC DNA]</scope>
    <source>
        <strain evidence="3">28A</strain>
    </source>
</reference>
<dbReference type="HOGENOM" id="CLU_1031200_0_0_1"/>
<sequence>MATALEDPYQFDIDLTEISSGRSPFITQKGHLGISSMEIKEGDVIALFGGTQMPFVLRQCERGKYMIISEAYVDEIMDGEAAEGGEWGHLESPQSQAEPSTTLPCDQPAPHSRLHDTTSNASSASTNGSTQQIHTPQTPHFEHGDFEDIVTTWGRYSTEELVKSSPYYTKSTIRIDPYAKLEFPEMEGCTERVVHAVHPIPRSYLEDMGPICMHDLGEKLDQERWDVEGDPATTARIQETLARIDDILEFVFCLHLPGTRTFSGREPAKS</sequence>
<evidence type="ECO:0000313" key="3">
    <source>
        <dbReference type="Proteomes" id="UP000016935"/>
    </source>
</evidence>
<dbReference type="Proteomes" id="UP000016935">
    <property type="component" value="Unassembled WGS sequence"/>
</dbReference>
<reference evidence="2 3" key="2">
    <citation type="journal article" date="2013" name="PLoS Genet.">
        <title>Comparative genome structure, secondary metabolite, and effector coding capacity across Cochliobolus pathogens.</title>
        <authorList>
            <person name="Condon B.J."/>
            <person name="Leng Y."/>
            <person name="Wu D."/>
            <person name="Bushley K.E."/>
            <person name="Ohm R.A."/>
            <person name="Otillar R."/>
            <person name="Martin J."/>
            <person name="Schackwitz W."/>
            <person name="Grimwood J."/>
            <person name="MohdZainudin N."/>
            <person name="Xue C."/>
            <person name="Wang R."/>
            <person name="Manning V.A."/>
            <person name="Dhillon B."/>
            <person name="Tu Z.J."/>
            <person name="Steffenson B.J."/>
            <person name="Salamov A."/>
            <person name="Sun H."/>
            <person name="Lowry S."/>
            <person name="LaButti K."/>
            <person name="Han J."/>
            <person name="Copeland A."/>
            <person name="Lindquist E."/>
            <person name="Barry K."/>
            <person name="Schmutz J."/>
            <person name="Baker S.E."/>
            <person name="Ciuffetti L.M."/>
            <person name="Grigoriev I.V."/>
            <person name="Zhong S."/>
            <person name="Turgeon B.G."/>
        </authorList>
    </citation>
    <scope>NUCLEOTIDE SEQUENCE [LARGE SCALE GENOMIC DNA]</scope>
    <source>
        <strain evidence="3">28A</strain>
    </source>
</reference>
<evidence type="ECO:0000313" key="2">
    <source>
        <dbReference type="EMBL" id="EOA84347.1"/>
    </source>
</evidence>
<dbReference type="GeneID" id="19402474"/>
<feature type="compositionally biased region" description="Low complexity" evidence="1">
    <location>
        <begin position="117"/>
        <end position="130"/>
    </location>
</feature>
<feature type="compositionally biased region" description="Polar residues" evidence="1">
    <location>
        <begin position="92"/>
        <end position="104"/>
    </location>
</feature>
<accession>R0K7R7</accession>
<protein>
    <submittedName>
        <fullName evidence="2">Uncharacterized protein</fullName>
    </submittedName>
</protein>